<reference evidence="4" key="1">
    <citation type="submission" date="2016-10" db="EMBL/GenBank/DDBJ databases">
        <authorList>
            <person name="Varghese N."/>
            <person name="Submissions S."/>
        </authorList>
    </citation>
    <scope>NUCLEOTIDE SEQUENCE [LARGE SCALE GENOMIC DNA]</scope>
    <source>
        <strain evidence="4">Nm9</strain>
    </source>
</reference>
<organism evidence="2 4">
    <name type="scientific">Nitrosomonas ureae</name>
    <dbReference type="NCBI Taxonomy" id="44577"/>
    <lineage>
        <taxon>Bacteria</taxon>
        <taxon>Pseudomonadati</taxon>
        <taxon>Pseudomonadota</taxon>
        <taxon>Betaproteobacteria</taxon>
        <taxon>Nitrosomonadales</taxon>
        <taxon>Nitrosomonadaceae</taxon>
        <taxon>Nitrosomonas</taxon>
    </lineage>
</organism>
<evidence type="ECO:0000313" key="4">
    <source>
        <dbReference type="Proteomes" id="UP000181998"/>
    </source>
</evidence>
<accession>A0A1H9B284</accession>
<reference evidence="2" key="2">
    <citation type="submission" date="2016-10" db="EMBL/GenBank/DDBJ databases">
        <authorList>
            <person name="de Groot N.N."/>
        </authorList>
    </citation>
    <scope>NUCLEOTIDE SEQUENCE [LARGE SCALE GENOMIC DNA]</scope>
    <source>
        <strain evidence="2">Nm9</strain>
    </source>
</reference>
<dbReference type="Proteomes" id="UP000244110">
    <property type="component" value="Unassembled WGS sequence"/>
</dbReference>
<dbReference type="RefSeq" id="WP_074719821.1">
    <property type="nucleotide sequence ID" value="NZ_FOFX01000006.1"/>
</dbReference>
<reference evidence="3 5" key="3">
    <citation type="submission" date="2017-09" db="EMBL/GenBank/DDBJ databases">
        <authorList>
            <person name="Ehlers B."/>
            <person name="Leendertz F.H."/>
        </authorList>
    </citation>
    <scope>NUCLEOTIDE SEQUENCE [LARGE SCALE GENOMIC DNA]</scope>
    <source>
        <strain evidence="3 5">Nm42</strain>
    </source>
</reference>
<gene>
    <name evidence="1" type="ORF">C8R28_101378</name>
    <name evidence="2" type="ORF">SAMN05421510_10063</name>
    <name evidence="3" type="ORF">SAMN06297164_2564</name>
</gene>
<dbReference type="EMBL" id="QAOL01000013">
    <property type="protein sequence ID" value="PTQ85604.1"/>
    <property type="molecule type" value="Genomic_DNA"/>
</dbReference>
<sequence length="61" mass="7190">MQRKIQILEKETHNCIAQYLINLKDSSTKQDYFAKAWANAVSEGLVETTNETDYEMKFVFR</sequence>
<dbReference type="EMBL" id="OCMU01000001">
    <property type="protein sequence ID" value="SOD19556.1"/>
    <property type="molecule type" value="Genomic_DNA"/>
</dbReference>
<dbReference type="OrthoDB" id="8551140at2"/>
<protein>
    <submittedName>
        <fullName evidence="2">Uncharacterized protein</fullName>
    </submittedName>
</protein>
<evidence type="ECO:0000313" key="3">
    <source>
        <dbReference type="EMBL" id="SOD19556.1"/>
    </source>
</evidence>
<evidence type="ECO:0000313" key="6">
    <source>
        <dbReference type="Proteomes" id="UP000244110"/>
    </source>
</evidence>
<dbReference type="AlphaFoldDB" id="A0A1H9B284"/>
<dbReference type="Proteomes" id="UP000219335">
    <property type="component" value="Unassembled WGS sequence"/>
</dbReference>
<dbReference type="Proteomes" id="UP000181998">
    <property type="component" value="Unassembled WGS sequence"/>
</dbReference>
<proteinExistence type="predicted"/>
<name>A0A1H9B284_9PROT</name>
<reference evidence="1 6" key="4">
    <citation type="submission" date="2018-04" db="EMBL/GenBank/DDBJ databases">
        <title>Active sludge and wastewater microbial communities from Klosterneuburg, Austria.</title>
        <authorList>
            <person name="Wagner M."/>
        </authorList>
    </citation>
    <scope>NUCLEOTIDE SEQUENCE [LARGE SCALE GENOMIC DNA]</scope>
    <source>
        <strain evidence="1 6">Nm4</strain>
    </source>
</reference>
<evidence type="ECO:0000313" key="1">
    <source>
        <dbReference type="EMBL" id="PTQ85604.1"/>
    </source>
</evidence>
<dbReference type="EMBL" id="FOFX01000006">
    <property type="protein sequence ID" value="SEP83064.1"/>
    <property type="molecule type" value="Genomic_DNA"/>
</dbReference>
<evidence type="ECO:0000313" key="2">
    <source>
        <dbReference type="EMBL" id="SEP83064.1"/>
    </source>
</evidence>
<evidence type="ECO:0000313" key="5">
    <source>
        <dbReference type="Proteomes" id="UP000219335"/>
    </source>
</evidence>